<sequence length="115" mass="12542">IPSYWEARAAFPQDGSNPDKVDLIFFDLYVQRPGASWEAGTLTDPCSIESNVLADLGAGYTKDMVQCYIDCSFTSQGKAEHAPDSDVVVANESVDFMLPYAKLAWAANKDNCPVV</sequence>
<dbReference type="Proteomes" id="UP000036947">
    <property type="component" value="Unassembled WGS sequence"/>
</dbReference>
<dbReference type="AlphaFoldDB" id="A0A0L0MSX9"/>
<keyword evidence="2" id="KW-1185">Reference proteome</keyword>
<dbReference type="OrthoDB" id="7722975at2759"/>
<accession>A0A0L0MSX9</accession>
<organism evidence="1 2">
    <name type="scientific">Tolypocladium ophioglossoides (strain CBS 100239)</name>
    <name type="common">Snaketongue truffleclub</name>
    <name type="synonym">Elaphocordyceps ophioglossoides</name>
    <dbReference type="NCBI Taxonomy" id="1163406"/>
    <lineage>
        <taxon>Eukaryota</taxon>
        <taxon>Fungi</taxon>
        <taxon>Dikarya</taxon>
        <taxon>Ascomycota</taxon>
        <taxon>Pezizomycotina</taxon>
        <taxon>Sordariomycetes</taxon>
        <taxon>Hypocreomycetidae</taxon>
        <taxon>Hypocreales</taxon>
        <taxon>Ophiocordycipitaceae</taxon>
        <taxon>Tolypocladium</taxon>
    </lineage>
</organism>
<name>A0A0L0MSX9_TOLOC</name>
<dbReference type="EMBL" id="LFRF01000172">
    <property type="protein sequence ID" value="KND85018.1"/>
    <property type="molecule type" value="Genomic_DNA"/>
</dbReference>
<proteinExistence type="predicted"/>
<evidence type="ECO:0000313" key="2">
    <source>
        <dbReference type="Proteomes" id="UP000036947"/>
    </source>
</evidence>
<comment type="caution">
    <text evidence="1">The sequence shown here is derived from an EMBL/GenBank/DDBJ whole genome shotgun (WGS) entry which is preliminary data.</text>
</comment>
<dbReference type="STRING" id="1163406.A0A0L0MSX9"/>
<evidence type="ECO:0000313" key="1">
    <source>
        <dbReference type="EMBL" id="KND85018.1"/>
    </source>
</evidence>
<feature type="non-terminal residue" evidence="1">
    <location>
        <position position="115"/>
    </location>
</feature>
<reference evidence="1 2" key="1">
    <citation type="journal article" date="2015" name="BMC Genomics">
        <title>The genome of the truffle-parasite Tolypocladium ophioglossoides and the evolution of antifungal peptaibiotics.</title>
        <authorList>
            <person name="Quandt C.A."/>
            <person name="Bushley K.E."/>
            <person name="Spatafora J.W."/>
        </authorList>
    </citation>
    <scope>NUCLEOTIDE SEQUENCE [LARGE SCALE GENOMIC DNA]</scope>
    <source>
        <strain evidence="1 2">CBS 100239</strain>
    </source>
</reference>
<feature type="non-terminal residue" evidence="1">
    <location>
        <position position="1"/>
    </location>
</feature>
<gene>
    <name evidence="1" type="ORF">TOPH_09303</name>
</gene>
<protein>
    <submittedName>
        <fullName evidence="1">Uncharacterized protein</fullName>
    </submittedName>
</protein>